<feature type="region of interest" description="Disordered" evidence="1">
    <location>
        <begin position="91"/>
        <end position="114"/>
    </location>
</feature>
<sequence length="240" mass="24761">MNDTTDRTPSHAPGHTPGHAPDPAPGAPPPLRASDADRDRVAQVLSQALTEGRLTHEEHTERLDAVYASRTLEELAPLTADLPGGRAAVTAASGASSASGAGATPTQPTSQEDTELLASATGSENIVAVLSAAERKGRWLVEPRTNVSALLGSVDLDMRQALLSQNRVVVQTSVILGRVTLVVPHGVEIENRVTSVLGGVGVEKDRPAPAAGAPKVVITGHALLGGIEVKSSPDARPCCW</sequence>
<evidence type="ECO:0000259" key="3">
    <source>
        <dbReference type="Pfam" id="PF09922"/>
    </source>
</evidence>
<dbReference type="Pfam" id="PF09922">
    <property type="entry name" value="LiaF-like_C"/>
    <property type="match status" value="1"/>
</dbReference>
<feature type="compositionally biased region" description="Low complexity" evidence="1">
    <location>
        <begin position="91"/>
        <end position="103"/>
    </location>
</feature>
<dbReference type="PANTHER" id="PTHR40763:SF4">
    <property type="entry name" value="DUF1707 DOMAIN-CONTAINING PROTEIN"/>
    <property type="match status" value="1"/>
</dbReference>
<evidence type="ECO:0000313" key="5">
    <source>
        <dbReference type="Proteomes" id="UP001501585"/>
    </source>
</evidence>
<name>A0ABN2SYQ1_9ACTN</name>
<feature type="domain" description="DUF1707" evidence="2">
    <location>
        <begin position="31"/>
        <end position="83"/>
    </location>
</feature>
<accession>A0ABN2SYQ1</accession>
<reference evidence="4 5" key="1">
    <citation type="journal article" date="2019" name="Int. J. Syst. Evol. Microbiol.">
        <title>The Global Catalogue of Microorganisms (GCM) 10K type strain sequencing project: providing services to taxonomists for standard genome sequencing and annotation.</title>
        <authorList>
            <consortium name="The Broad Institute Genomics Platform"/>
            <consortium name="The Broad Institute Genome Sequencing Center for Infectious Disease"/>
            <person name="Wu L."/>
            <person name="Ma J."/>
        </authorList>
    </citation>
    <scope>NUCLEOTIDE SEQUENCE [LARGE SCALE GENOMIC DNA]</scope>
    <source>
        <strain evidence="4 5">JCM 15313</strain>
    </source>
</reference>
<dbReference type="RefSeq" id="WP_344161814.1">
    <property type="nucleotide sequence ID" value="NZ_BAAAPC010000008.1"/>
</dbReference>
<dbReference type="Proteomes" id="UP001501585">
    <property type="component" value="Unassembled WGS sequence"/>
</dbReference>
<evidence type="ECO:0000256" key="1">
    <source>
        <dbReference type="SAM" id="MobiDB-lite"/>
    </source>
</evidence>
<feature type="compositionally biased region" description="Low complexity" evidence="1">
    <location>
        <begin position="10"/>
        <end position="19"/>
    </location>
</feature>
<dbReference type="Pfam" id="PF08044">
    <property type="entry name" value="DUF1707"/>
    <property type="match status" value="1"/>
</dbReference>
<dbReference type="PANTHER" id="PTHR40763">
    <property type="entry name" value="MEMBRANE PROTEIN-RELATED"/>
    <property type="match status" value="1"/>
</dbReference>
<proteinExistence type="predicted"/>
<protein>
    <recommendedName>
        <fullName evidence="6">Cell wall-active antibiotics response LiaF-like C-terminal domain-containing protein</fullName>
    </recommendedName>
</protein>
<comment type="caution">
    <text evidence="4">The sequence shown here is derived from an EMBL/GenBank/DDBJ whole genome shotgun (WGS) entry which is preliminary data.</text>
</comment>
<gene>
    <name evidence="4" type="ORF">GCM10009799_21280</name>
</gene>
<evidence type="ECO:0000259" key="2">
    <source>
        <dbReference type="Pfam" id="PF08044"/>
    </source>
</evidence>
<feature type="region of interest" description="Disordered" evidence="1">
    <location>
        <begin position="1"/>
        <end position="40"/>
    </location>
</feature>
<organism evidence="4 5">
    <name type="scientific">Nocardiopsis rhodophaea</name>
    <dbReference type="NCBI Taxonomy" id="280238"/>
    <lineage>
        <taxon>Bacteria</taxon>
        <taxon>Bacillati</taxon>
        <taxon>Actinomycetota</taxon>
        <taxon>Actinomycetes</taxon>
        <taxon>Streptosporangiales</taxon>
        <taxon>Nocardiopsidaceae</taxon>
        <taxon>Nocardiopsis</taxon>
    </lineage>
</organism>
<dbReference type="InterPro" id="IPR024425">
    <property type="entry name" value="LiaF-like_C"/>
</dbReference>
<dbReference type="InterPro" id="IPR012551">
    <property type="entry name" value="DUF1707_SHOCT-like"/>
</dbReference>
<feature type="domain" description="Cell wall-active antibiotics response LiaF-like C-terminal" evidence="3">
    <location>
        <begin position="138"/>
        <end position="204"/>
    </location>
</feature>
<evidence type="ECO:0000313" key="4">
    <source>
        <dbReference type="EMBL" id="GAA1994869.1"/>
    </source>
</evidence>
<dbReference type="EMBL" id="BAAAPC010000008">
    <property type="protein sequence ID" value="GAA1994869.1"/>
    <property type="molecule type" value="Genomic_DNA"/>
</dbReference>
<evidence type="ECO:0008006" key="6">
    <source>
        <dbReference type="Google" id="ProtNLM"/>
    </source>
</evidence>
<keyword evidence="5" id="KW-1185">Reference proteome</keyword>
<feature type="compositionally biased region" description="Pro residues" evidence="1">
    <location>
        <begin position="20"/>
        <end position="31"/>
    </location>
</feature>